<reference evidence="3" key="1">
    <citation type="submission" date="2016-11" db="EMBL/GenBank/DDBJ databases">
        <authorList>
            <person name="Varghese N."/>
            <person name="Submissions S."/>
        </authorList>
    </citation>
    <scope>NUCLEOTIDE SEQUENCE [LARGE SCALE GENOMIC DNA]</scope>
    <source>
        <strain evidence="3">DSM 26899</strain>
    </source>
</reference>
<organism evidence="2 3">
    <name type="scientific">Chryseobacterium polytrichastri</name>
    <dbReference type="NCBI Taxonomy" id="1302687"/>
    <lineage>
        <taxon>Bacteria</taxon>
        <taxon>Pseudomonadati</taxon>
        <taxon>Bacteroidota</taxon>
        <taxon>Flavobacteriia</taxon>
        <taxon>Flavobacteriales</taxon>
        <taxon>Weeksellaceae</taxon>
        <taxon>Chryseobacterium group</taxon>
        <taxon>Chryseobacterium</taxon>
    </lineage>
</organism>
<protein>
    <recommendedName>
        <fullName evidence="4">YD repeat-containing protein</fullName>
    </recommendedName>
</protein>
<feature type="chain" id="PRO_5013020241" description="YD repeat-containing protein" evidence="1">
    <location>
        <begin position="24"/>
        <end position="1149"/>
    </location>
</feature>
<accession>A0A1M7I6D7</accession>
<dbReference type="STRING" id="1302687.SAMN05444267_104429"/>
<keyword evidence="3" id="KW-1185">Reference proteome</keyword>
<evidence type="ECO:0008006" key="4">
    <source>
        <dbReference type="Google" id="ProtNLM"/>
    </source>
</evidence>
<evidence type="ECO:0000313" key="2">
    <source>
        <dbReference type="EMBL" id="SHM36280.1"/>
    </source>
</evidence>
<name>A0A1M7I6D7_9FLAO</name>
<dbReference type="AlphaFoldDB" id="A0A1M7I6D7"/>
<dbReference type="EMBL" id="FRAV01000044">
    <property type="protein sequence ID" value="SHM36280.1"/>
    <property type="molecule type" value="Genomic_DNA"/>
</dbReference>
<dbReference type="Proteomes" id="UP000184364">
    <property type="component" value="Unassembled WGS sequence"/>
</dbReference>
<gene>
    <name evidence="2" type="ORF">SAMN05444267_104429</name>
</gene>
<proteinExistence type="predicted"/>
<keyword evidence="1" id="KW-0732">Signal</keyword>
<dbReference type="OrthoDB" id="9814627at2"/>
<feature type="signal peptide" evidence="1">
    <location>
        <begin position="1"/>
        <end position="23"/>
    </location>
</feature>
<evidence type="ECO:0000313" key="3">
    <source>
        <dbReference type="Proteomes" id="UP000184364"/>
    </source>
</evidence>
<evidence type="ECO:0000256" key="1">
    <source>
        <dbReference type="SAM" id="SignalP"/>
    </source>
</evidence>
<dbReference type="RefSeq" id="WP_073296965.1">
    <property type="nucleotide sequence ID" value="NZ_FRAV01000044.1"/>
</dbReference>
<sequence>MKKNTIAVILLLASLNTSFFAQSSPGGDSPKSYVGDINQMFPAAPTSNNLMKFEEVPVSYYTGVPDVSIPLVSIPTSNSKVIIGAQLKYHPLNAKSDDRSGETGLGWSLIAGGTISRTIRGGGVDEKNTTIAFSTPAKVRFGIYNELYNPTGKLMRNEAYDENEYRYVSGLGRYDSEYDLYQYNFMGQSGRFYIAKDATGNFKVEKLDKNNLQIICTPDTQGTVDLFTIIDDKGIRYTFSPMEKSQKSVLITKTGLVNLQTSIDSNLETDNYWSSFHLTKIEDQNNNILAIFKYEQSSVVKFQEAPTITNRLAKDVYYYNTASNTSGGLDNPDGSMPGAIESQTVNNNTLTKLLTSIEVVGKGTIYFIYEKGRQDTNYWEATELYKLKSVQTNTIGQSVSQYTDKYVLDYEYTNTTYEQSNIQTKTDKKMVLTKVTKVSPNNQNQEYNMEYYASAGILLQKDKWGYYKGDGSGIKTDVLKSLSYPTKGKSVFDFGPNDYSYYHAGGTMQQVEGHMESRNNSFFISFGQFSNIFKQPFFTLNSPQYVKLHLMLGNLIYYNWNFKIYKKNSDNTFEQVYNAGNGSQTCNRPQPPKCMVSGIDEGGEIHSEYYYDVYFEPGVYYASLGGDYSISIPGNTNDGFEAATKEDVFVDEKIRSGGGMRINNISYYENSNSSIASKTYAYDYKNIDNLERSSGGLVFPEPVTNFGESYAFRNKVQYPTIIYNANFDVTTNYNILPVQKTQGSDVGYKYITVKQIVKDTNNNILDNGKTVYKFRSPLDYPNTSSISLQLPVRPVPNEDYLRGQLISEKKYNSAGQILSETNTDYITTEFEKNDGVKLIDNFYSSMISQYFSYTSYQHALTYTGQGITLTTPFKNFEKFGVTLPTEKRETSYFYKNGVQSSVSSTTNTAYNTEDYPINVTQSILGGDTYVSGYKYAKEKANQRLITANMLAIPLETESKKNGQTLSKTETKYDNVANLFPSSVISSDLQNSTPYTEVTYEKYDIKGNLQQYKTKDGTSVSIVWGYNNTQPIAKIEGITYDALVQAAGSQLSAAIAASDTDASAEAGVNEDTLLSKLNDLRMGINGFGPITTYTYDPLIGVRSITQPSEVQELYLYDSANRLKEIKQKEVSATNVVSYKTVKEFEYHYKN</sequence>